<comment type="caution">
    <text evidence="6">The sequence shown here is derived from an EMBL/GenBank/DDBJ whole genome shotgun (WGS) entry which is preliminary data.</text>
</comment>
<reference evidence="6" key="1">
    <citation type="submission" date="2020-10" db="EMBL/GenBank/DDBJ databases">
        <title>Chromosome-scale genome assembly of the Allis shad, Alosa alosa.</title>
        <authorList>
            <person name="Margot Z."/>
            <person name="Christophe K."/>
            <person name="Cabau C."/>
            <person name="Louis A."/>
            <person name="Berthelot C."/>
            <person name="Parey E."/>
            <person name="Roest Crollius H."/>
            <person name="Montfort J."/>
            <person name="Robinson-Rechavi M."/>
            <person name="Bucao C."/>
            <person name="Bouchez O."/>
            <person name="Gislard M."/>
            <person name="Lluch J."/>
            <person name="Milhes M."/>
            <person name="Lampietro C."/>
            <person name="Lopez Roques C."/>
            <person name="Donnadieu C."/>
            <person name="Braasch I."/>
            <person name="Desvignes T."/>
            <person name="Postlethwait J."/>
            <person name="Bobe J."/>
            <person name="Guiguen Y."/>
        </authorList>
    </citation>
    <scope>NUCLEOTIDE SEQUENCE</scope>
    <source>
        <strain evidence="6">M-15738</strain>
        <tissue evidence="6">Blood</tissue>
    </source>
</reference>
<feature type="compositionally biased region" description="Low complexity" evidence="4">
    <location>
        <begin position="59"/>
        <end position="79"/>
    </location>
</feature>
<dbReference type="InterPro" id="IPR001660">
    <property type="entry name" value="SAM"/>
</dbReference>
<dbReference type="SUPFAM" id="SSF50044">
    <property type="entry name" value="SH3-domain"/>
    <property type="match status" value="1"/>
</dbReference>
<dbReference type="Proteomes" id="UP000823561">
    <property type="component" value="Chromosome 2"/>
</dbReference>
<keyword evidence="7" id="KW-1185">Reference proteome</keyword>
<evidence type="ECO:0000256" key="2">
    <source>
        <dbReference type="ARBA" id="ARBA00022553"/>
    </source>
</evidence>
<proteinExistence type="predicted"/>
<evidence type="ECO:0000313" key="7">
    <source>
        <dbReference type="Proteomes" id="UP000823561"/>
    </source>
</evidence>
<dbReference type="Pfam" id="PF07653">
    <property type="entry name" value="SH3_2"/>
    <property type="match status" value="1"/>
</dbReference>
<dbReference type="PANTHER" id="PTHR12301:SF4">
    <property type="entry name" value="SAM DOMAIN-CONTAINING PROTEIN SAMSN-1"/>
    <property type="match status" value="1"/>
</dbReference>
<dbReference type="InterPro" id="IPR021090">
    <property type="entry name" value="SPIDER"/>
</dbReference>
<dbReference type="InterPro" id="IPR036028">
    <property type="entry name" value="SH3-like_dom_sf"/>
</dbReference>
<dbReference type="PANTHER" id="PTHR12301">
    <property type="entry name" value="SAM-DOMAIN, SH3 AND NUCLEAR LOCALIZATION SIGNALS PROTEIN RELATED"/>
    <property type="match status" value="1"/>
</dbReference>
<dbReference type="EMBL" id="JADWDJ010000002">
    <property type="protein sequence ID" value="KAG5285140.1"/>
    <property type="molecule type" value="Genomic_DNA"/>
</dbReference>
<feature type="compositionally biased region" description="Basic and acidic residues" evidence="4">
    <location>
        <begin position="262"/>
        <end position="278"/>
    </location>
</feature>
<dbReference type="InterPro" id="IPR001452">
    <property type="entry name" value="SH3_domain"/>
</dbReference>
<feature type="region of interest" description="Disordered" evidence="4">
    <location>
        <begin position="59"/>
        <end position="82"/>
    </location>
</feature>
<organism evidence="6 7">
    <name type="scientific">Alosa alosa</name>
    <name type="common">allis shad</name>
    <dbReference type="NCBI Taxonomy" id="278164"/>
    <lineage>
        <taxon>Eukaryota</taxon>
        <taxon>Metazoa</taxon>
        <taxon>Chordata</taxon>
        <taxon>Craniata</taxon>
        <taxon>Vertebrata</taxon>
        <taxon>Euteleostomi</taxon>
        <taxon>Actinopterygii</taxon>
        <taxon>Neopterygii</taxon>
        <taxon>Teleostei</taxon>
        <taxon>Clupei</taxon>
        <taxon>Clupeiformes</taxon>
        <taxon>Clupeoidei</taxon>
        <taxon>Clupeidae</taxon>
        <taxon>Alosa</taxon>
    </lineage>
</organism>
<keyword evidence="2" id="KW-0597">Phosphoprotein</keyword>
<dbReference type="Pfam" id="PF12485">
    <property type="entry name" value="SPIDER"/>
    <property type="match status" value="1"/>
</dbReference>
<dbReference type="SMART" id="SM00454">
    <property type="entry name" value="SAM"/>
    <property type="match status" value="1"/>
</dbReference>
<gene>
    <name evidence="6" type="ORF">AALO_G00034550</name>
</gene>
<keyword evidence="1 3" id="KW-0728">SH3 domain</keyword>
<protein>
    <recommendedName>
        <fullName evidence="5">SH3 domain-containing protein</fullName>
    </recommendedName>
</protein>
<evidence type="ECO:0000256" key="3">
    <source>
        <dbReference type="PROSITE-ProRule" id="PRU00192"/>
    </source>
</evidence>
<dbReference type="Gene3D" id="1.10.150.50">
    <property type="entry name" value="Transcription Factor, Ets-1"/>
    <property type="match status" value="1"/>
</dbReference>
<accession>A0AAV6HGF8</accession>
<sequence>MKAISMTMRKRMGRKYIKALSEEAGEDTEGDHQTEGDAGTGTALAKAHRTSSNSLESLYSLHSGQSSSSGITSGSEGLSNRGSVRLEEEVPYTGQFCGRARVHTDFLPSPYDNESLRLKVGDVIEVISKPAMGIWTGLLNGRVGSFKFIYVDVLVETEPEPRRRATSQGRRRRPRPNTLLELLACLNLEEHASSLMLNGYQTVDDLKELKEQHLIELNMTDPEHRHRLLAATECLHEPEPNALKDGEASEEPTSPSEAQEAELEKAESKEAESKDCPRDSGCYIPSDVSDSTSSSSRDDSVNLVALNTSPAEA</sequence>
<evidence type="ECO:0000313" key="6">
    <source>
        <dbReference type="EMBL" id="KAG5285140.1"/>
    </source>
</evidence>
<evidence type="ECO:0000256" key="1">
    <source>
        <dbReference type="ARBA" id="ARBA00022443"/>
    </source>
</evidence>
<dbReference type="SMART" id="SM00326">
    <property type="entry name" value="SH3"/>
    <property type="match status" value="1"/>
</dbReference>
<dbReference type="InterPro" id="IPR051725">
    <property type="entry name" value="SAM-SH3_domain_protein"/>
</dbReference>
<dbReference type="PROSITE" id="PS50002">
    <property type="entry name" value="SH3"/>
    <property type="match status" value="1"/>
</dbReference>
<dbReference type="Pfam" id="PF00536">
    <property type="entry name" value="SAM_1"/>
    <property type="match status" value="1"/>
</dbReference>
<feature type="region of interest" description="Disordered" evidence="4">
    <location>
        <begin position="237"/>
        <end position="313"/>
    </location>
</feature>
<dbReference type="AlphaFoldDB" id="A0AAV6HGF8"/>
<dbReference type="Gene3D" id="2.30.30.40">
    <property type="entry name" value="SH3 Domains"/>
    <property type="match status" value="1"/>
</dbReference>
<feature type="region of interest" description="Disordered" evidence="4">
    <location>
        <begin position="22"/>
        <end position="47"/>
    </location>
</feature>
<evidence type="ECO:0000259" key="5">
    <source>
        <dbReference type="PROSITE" id="PS50002"/>
    </source>
</evidence>
<feature type="domain" description="SH3" evidence="5">
    <location>
        <begin position="95"/>
        <end position="156"/>
    </location>
</feature>
<name>A0AAV6HGF8_9TELE</name>
<feature type="compositionally biased region" description="Basic and acidic residues" evidence="4">
    <location>
        <begin position="237"/>
        <end position="247"/>
    </location>
</feature>
<feature type="compositionally biased region" description="Low complexity" evidence="4">
    <location>
        <begin position="286"/>
        <end position="295"/>
    </location>
</feature>
<dbReference type="SUPFAM" id="SSF47769">
    <property type="entry name" value="SAM/Pointed domain"/>
    <property type="match status" value="1"/>
</dbReference>
<dbReference type="InterPro" id="IPR013761">
    <property type="entry name" value="SAM/pointed_sf"/>
</dbReference>
<evidence type="ECO:0000256" key="4">
    <source>
        <dbReference type="SAM" id="MobiDB-lite"/>
    </source>
</evidence>